<evidence type="ECO:0000313" key="2">
    <source>
        <dbReference type="EMBL" id="KAJ7730632.1"/>
    </source>
</evidence>
<reference evidence="2" key="1">
    <citation type="submission" date="2023-03" db="EMBL/GenBank/DDBJ databases">
        <title>Massive genome expansion in bonnet fungi (Mycena s.s.) driven by repeated elements and novel gene families across ecological guilds.</title>
        <authorList>
            <consortium name="Lawrence Berkeley National Laboratory"/>
            <person name="Harder C.B."/>
            <person name="Miyauchi S."/>
            <person name="Viragh M."/>
            <person name="Kuo A."/>
            <person name="Thoen E."/>
            <person name="Andreopoulos B."/>
            <person name="Lu D."/>
            <person name="Skrede I."/>
            <person name="Drula E."/>
            <person name="Henrissat B."/>
            <person name="Morin E."/>
            <person name="Kohler A."/>
            <person name="Barry K."/>
            <person name="LaButti K."/>
            <person name="Morin E."/>
            <person name="Salamov A."/>
            <person name="Lipzen A."/>
            <person name="Mereny Z."/>
            <person name="Hegedus B."/>
            <person name="Baldrian P."/>
            <person name="Stursova M."/>
            <person name="Weitz H."/>
            <person name="Taylor A."/>
            <person name="Grigoriev I.V."/>
            <person name="Nagy L.G."/>
            <person name="Martin F."/>
            <person name="Kauserud H."/>
        </authorList>
    </citation>
    <scope>NUCLEOTIDE SEQUENCE</scope>
    <source>
        <strain evidence="2">CBHHK188m</strain>
    </source>
</reference>
<gene>
    <name evidence="2" type="ORF">DFH07DRAFT_781592</name>
</gene>
<comment type="caution">
    <text evidence="2">The sequence shown here is derived from an EMBL/GenBank/DDBJ whole genome shotgun (WGS) entry which is preliminary data.</text>
</comment>
<feature type="compositionally biased region" description="Basic and acidic residues" evidence="1">
    <location>
        <begin position="38"/>
        <end position="55"/>
    </location>
</feature>
<feature type="region of interest" description="Disordered" evidence="1">
    <location>
        <begin position="1"/>
        <end position="105"/>
    </location>
</feature>
<name>A0AAD7MSY0_9AGAR</name>
<proteinExistence type="predicted"/>
<accession>A0AAD7MSY0</accession>
<evidence type="ECO:0000256" key="1">
    <source>
        <dbReference type="SAM" id="MobiDB-lite"/>
    </source>
</evidence>
<dbReference type="AlphaFoldDB" id="A0AAD7MSY0"/>
<protein>
    <submittedName>
        <fullName evidence="2">Uncharacterized protein</fullName>
    </submittedName>
</protein>
<sequence>MGGIAGADESDVDGWAKNRAWQESEASTPGNLMTGAGRRGDESDVDGWAKNRAWQESEASTPGNLMTGAGRRGGASLHAGTGVGVLARGQGGKREGVQETGEVDQLKRVTMDNESMSYSPSQFNVLPAHTRRGAKSHGPKIRTEILSVPEVASCANSRAQAPVSDWGPVAMVVESLSGRSPEGEARTVFPF</sequence>
<evidence type="ECO:0000313" key="3">
    <source>
        <dbReference type="Proteomes" id="UP001215280"/>
    </source>
</evidence>
<organism evidence="2 3">
    <name type="scientific">Mycena maculata</name>
    <dbReference type="NCBI Taxonomy" id="230809"/>
    <lineage>
        <taxon>Eukaryota</taxon>
        <taxon>Fungi</taxon>
        <taxon>Dikarya</taxon>
        <taxon>Basidiomycota</taxon>
        <taxon>Agaricomycotina</taxon>
        <taxon>Agaricomycetes</taxon>
        <taxon>Agaricomycetidae</taxon>
        <taxon>Agaricales</taxon>
        <taxon>Marasmiineae</taxon>
        <taxon>Mycenaceae</taxon>
        <taxon>Mycena</taxon>
    </lineage>
</organism>
<dbReference type="EMBL" id="JARJLG010000189">
    <property type="protein sequence ID" value="KAJ7730632.1"/>
    <property type="molecule type" value="Genomic_DNA"/>
</dbReference>
<dbReference type="Proteomes" id="UP001215280">
    <property type="component" value="Unassembled WGS sequence"/>
</dbReference>
<keyword evidence="3" id="KW-1185">Reference proteome</keyword>